<proteinExistence type="predicted"/>
<comment type="caution">
    <text evidence="2">The sequence shown here is derived from an EMBL/GenBank/DDBJ whole genome shotgun (WGS) entry which is preliminary data.</text>
</comment>
<evidence type="ECO:0000313" key="3">
    <source>
        <dbReference type="Proteomes" id="UP000684084"/>
    </source>
</evidence>
<accession>A0A915ZVP6</accession>
<protein>
    <submittedName>
        <fullName evidence="2">Uncharacterized protein</fullName>
    </submittedName>
</protein>
<evidence type="ECO:0000256" key="1">
    <source>
        <dbReference type="SAM" id="MobiDB-lite"/>
    </source>
</evidence>
<dbReference type="EMBL" id="CAGKOT010000075">
    <property type="protein sequence ID" value="CAB5392090.1"/>
    <property type="molecule type" value="Genomic_DNA"/>
</dbReference>
<feature type="region of interest" description="Disordered" evidence="1">
    <location>
        <begin position="57"/>
        <end position="90"/>
    </location>
</feature>
<name>A0A915ZVP6_9GLOM</name>
<sequence>MARKDSCGPNGQLRTICCKHEERKFATSQLQVAPDFRMERRNNGSAHVLDPCRTRTQARRGADRWGREADRGAARQGQVDRARAARRATRRGIVRRARHVCRA</sequence>
<reference evidence="2" key="1">
    <citation type="submission" date="2020-05" db="EMBL/GenBank/DDBJ databases">
        <authorList>
            <person name="Rincon C."/>
            <person name="Sanders R I."/>
            <person name="Robbins C."/>
            <person name="Chaturvedi A."/>
        </authorList>
    </citation>
    <scope>NUCLEOTIDE SEQUENCE</scope>
    <source>
        <strain evidence="2">CHB12</strain>
    </source>
</reference>
<gene>
    <name evidence="2" type="ORF">CHRIB12_LOCUS22250</name>
</gene>
<feature type="compositionally biased region" description="Basic and acidic residues" evidence="1">
    <location>
        <begin position="60"/>
        <end position="83"/>
    </location>
</feature>
<dbReference type="AlphaFoldDB" id="A0A915ZVP6"/>
<organism evidence="2 3">
    <name type="scientific">Rhizophagus irregularis</name>
    <dbReference type="NCBI Taxonomy" id="588596"/>
    <lineage>
        <taxon>Eukaryota</taxon>
        <taxon>Fungi</taxon>
        <taxon>Fungi incertae sedis</taxon>
        <taxon>Mucoromycota</taxon>
        <taxon>Glomeromycotina</taxon>
        <taxon>Glomeromycetes</taxon>
        <taxon>Glomerales</taxon>
        <taxon>Glomeraceae</taxon>
        <taxon>Rhizophagus</taxon>
    </lineage>
</organism>
<evidence type="ECO:0000313" key="2">
    <source>
        <dbReference type="EMBL" id="CAB5392090.1"/>
    </source>
</evidence>
<dbReference type="Proteomes" id="UP000684084">
    <property type="component" value="Unassembled WGS sequence"/>
</dbReference>